<evidence type="ECO:0000256" key="6">
    <source>
        <dbReference type="SAM" id="MobiDB-lite"/>
    </source>
</evidence>
<dbReference type="NCBIfam" id="TIGR00945">
    <property type="entry name" value="tatC"/>
    <property type="match status" value="1"/>
</dbReference>
<feature type="region of interest" description="Disordered" evidence="6">
    <location>
        <begin position="291"/>
        <end position="405"/>
    </location>
</feature>
<feature type="transmembrane region" description="Helical" evidence="5">
    <location>
        <begin position="261"/>
        <end position="281"/>
    </location>
</feature>
<feature type="transmembrane region" description="Helical" evidence="5">
    <location>
        <begin position="64"/>
        <end position="82"/>
    </location>
</feature>
<evidence type="ECO:0000256" key="1">
    <source>
        <dbReference type="ARBA" id="ARBA00004141"/>
    </source>
</evidence>
<dbReference type="PANTHER" id="PTHR30371">
    <property type="entry name" value="SEC-INDEPENDENT PROTEIN TRANSLOCASE PROTEIN TATC"/>
    <property type="match status" value="1"/>
</dbReference>
<evidence type="ECO:0000256" key="5">
    <source>
        <dbReference type="HAMAP-Rule" id="MF_00902"/>
    </source>
</evidence>
<feature type="transmembrane region" description="Helical" evidence="5">
    <location>
        <begin position="154"/>
        <end position="178"/>
    </location>
</feature>
<dbReference type="PANTHER" id="PTHR30371:SF0">
    <property type="entry name" value="SEC-INDEPENDENT PROTEIN TRANSLOCASE PROTEIN TATC, CHLOROPLASTIC-RELATED"/>
    <property type="match status" value="1"/>
</dbReference>
<accession>K6GAL3</accession>
<dbReference type="PRINTS" id="PR01840">
    <property type="entry name" value="TATCFAMILY"/>
</dbReference>
<feature type="transmembrane region" description="Helical" evidence="5">
    <location>
        <begin position="112"/>
        <end position="133"/>
    </location>
</feature>
<feature type="region of interest" description="Disordered" evidence="6">
    <location>
        <begin position="1"/>
        <end position="46"/>
    </location>
</feature>
<dbReference type="InterPro" id="IPR019820">
    <property type="entry name" value="Sec-indep_translocase_CS"/>
</dbReference>
<dbReference type="EMBL" id="ALAO01000285">
    <property type="protein sequence ID" value="EKO38139.1"/>
    <property type="molecule type" value="Genomic_DNA"/>
</dbReference>
<comment type="similarity">
    <text evidence="5">Belongs to the TatC family.</text>
</comment>
<name>K6GAL3_9BACT</name>
<evidence type="ECO:0000256" key="3">
    <source>
        <dbReference type="ARBA" id="ARBA00022989"/>
    </source>
</evidence>
<comment type="caution">
    <text evidence="7">The sequence shown here is derived from an EMBL/GenBank/DDBJ whole genome shotgun (WGS) entry which is preliminary data.</text>
</comment>
<dbReference type="Proteomes" id="UP000006272">
    <property type="component" value="Unassembled WGS sequence"/>
</dbReference>
<dbReference type="AlphaFoldDB" id="K6GAL3"/>
<proteinExistence type="inferred from homology"/>
<keyword evidence="2 5" id="KW-0812">Transmembrane</keyword>
<evidence type="ECO:0000256" key="2">
    <source>
        <dbReference type="ARBA" id="ARBA00022692"/>
    </source>
</evidence>
<dbReference type="GO" id="GO:0043953">
    <property type="term" value="P:protein transport by the Tat complex"/>
    <property type="evidence" value="ECO:0007669"/>
    <property type="project" value="UniProtKB-UniRule"/>
</dbReference>
<dbReference type="PATRIC" id="fig|1206767.3.peg.3102"/>
<dbReference type="Pfam" id="PF00902">
    <property type="entry name" value="TatC"/>
    <property type="match status" value="1"/>
</dbReference>
<comment type="subcellular location">
    <subcellularLocation>
        <location evidence="5">Cell membrane</location>
        <topology evidence="5">Multi-pass membrane protein</topology>
    </subcellularLocation>
    <subcellularLocation>
        <location evidence="1">Membrane</location>
        <topology evidence="1">Multi-pass membrane protein</topology>
    </subcellularLocation>
</comment>
<dbReference type="GO" id="GO:0065002">
    <property type="term" value="P:intracellular protein transmembrane transport"/>
    <property type="evidence" value="ECO:0007669"/>
    <property type="project" value="TreeGrafter"/>
</dbReference>
<feature type="transmembrane region" description="Helical" evidence="5">
    <location>
        <begin position="198"/>
        <end position="227"/>
    </location>
</feature>
<keyword evidence="5" id="KW-0811">Translocation</keyword>
<dbReference type="PROSITE" id="PS01218">
    <property type="entry name" value="TATC"/>
    <property type="match status" value="1"/>
</dbReference>
<feature type="transmembrane region" description="Helical" evidence="5">
    <location>
        <begin position="239"/>
        <end position="255"/>
    </location>
</feature>
<comment type="function">
    <text evidence="5">Part of the twin-arginine translocation (Tat) system that transports large folded proteins containing a characteristic twin-arginine motif in their signal peptide across membranes.</text>
</comment>
<feature type="compositionally biased region" description="Low complexity" evidence="6">
    <location>
        <begin position="312"/>
        <end position="346"/>
    </location>
</feature>
<evidence type="ECO:0000313" key="8">
    <source>
        <dbReference type="Proteomes" id="UP000006272"/>
    </source>
</evidence>
<dbReference type="HAMAP" id="MF_00902">
    <property type="entry name" value="TatC"/>
    <property type="match status" value="1"/>
</dbReference>
<keyword evidence="5" id="KW-0653">Protein transport</keyword>
<keyword evidence="5" id="KW-0813">Transport</keyword>
<protein>
    <recommendedName>
        <fullName evidence="5">Sec-independent protein translocase protein TatC</fullName>
    </recommendedName>
</protein>
<reference evidence="7 8" key="1">
    <citation type="submission" date="2012-07" db="EMBL/GenBank/DDBJ databases">
        <title>Draft genome sequence of Desulfovibrio magneticus str. Maddingley MBC34 obtained from a metagenomic sequence of a methanogenic enrichment isolated from coal-seam formation water in Victoria, Australia.</title>
        <authorList>
            <person name="Greenfield P."/>
            <person name="Hendry P."/>
            <person name="Li D."/>
            <person name="Rosewarne C.P."/>
            <person name="Tran-Dinh N."/>
            <person name="Elbourne L.D.H."/>
            <person name="Paulsen I.T."/>
            <person name="Midgley D.J."/>
        </authorList>
    </citation>
    <scope>NUCLEOTIDE SEQUENCE [LARGE SCALE GENOMIC DNA]</scope>
    <source>
        <strain evidence="8">Maddingley MBC34</strain>
    </source>
</reference>
<gene>
    <name evidence="5" type="primary">tatC</name>
    <name evidence="7" type="ORF">B193_3161</name>
</gene>
<organism evidence="7 8">
    <name type="scientific">Solidesulfovibrio magneticus str. Maddingley MBC34</name>
    <dbReference type="NCBI Taxonomy" id="1206767"/>
    <lineage>
        <taxon>Bacteria</taxon>
        <taxon>Pseudomonadati</taxon>
        <taxon>Thermodesulfobacteriota</taxon>
        <taxon>Desulfovibrionia</taxon>
        <taxon>Desulfovibrionales</taxon>
        <taxon>Desulfovibrionaceae</taxon>
        <taxon>Solidesulfovibrio</taxon>
    </lineage>
</organism>
<feature type="compositionally biased region" description="Basic and acidic residues" evidence="6">
    <location>
        <begin position="385"/>
        <end position="405"/>
    </location>
</feature>
<dbReference type="GO" id="GO:0033281">
    <property type="term" value="C:TAT protein transport complex"/>
    <property type="evidence" value="ECO:0007669"/>
    <property type="project" value="UniProtKB-UniRule"/>
</dbReference>
<sequence length="405" mass="43037">MTDTPMSQDDPKEQPQAATPAPVGETLPDAAAETPPPPSPAVGSASGMKEAPLLEHLVELRQRLVRCLIAVGVGFAASYAFAERLLDILLKPLIDVMPAGSKLIATSLPETFFTVMKLAMVAGAFVASPYIFYQLWQFVAPGLYKEERKIIMPVAFATAVCFVGGALFGYFIVFPFGFKFFVDYASDYITVMPTISAYFSLAVTLLFAFGLIFELPVFIFFLTSLGMVSTKTLRKFRRWAILLSFIVAAVLTPTPDAINQLLMAGPMVVLYEVGIWVSWFVDKQRLEEKARRKAEQEAAADGGPKEPPRSPDTPGAPEAPEAPETTATAAAPDQAAQPTASAQAGEGAIPQPAATSPTGTDEAGKTDTADAPRPAEGQTESAAPQDDKTEAAPAAKDDGQGPKAG</sequence>
<dbReference type="GO" id="GO:0009977">
    <property type="term" value="F:proton motive force dependent protein transmembrane transporter activity"/>
    <property type="evidence" value="ECO:0007669"/>
    <property type="project" value="TreeGrafter"/>
</dbReference>
<keyword evidence="3 5" id="KW-1133">Transmembrane helix</keyword>
<dbReference type="InterPro" id="IPR002033">
    <property type="entry name" value="TatC"/>
</dbReference>
<keyword evidence="4 5" id="KW-0472">Membrane</keyword>
<keyword evidence="5" id="KW-1003">Cell membrane</keyword>
<evidence type="ECO:0000256" key="4">
    <source>
        <dbReference type="ARBA" id="ARBA00023136"/>
    </source>
</evidence>
<evidence type="ECO:0000313" key="7">
    <source>
        <dbReference type="EMBL" id="EKO38139.1"/>
    </source>
</evidence>
<comment type="subunit">
    <text evidence="5">Forms a complex with TatA.</text>
</comment>